<dbReference type="RefSeq" id="WP_003038860.1">
    <property type="nucleotide sequence ID" value="NZ_AICP01000082.1"/>
</dbReference>
<evidence type="ECO:0008006" key="4">
    <source>
        <dbReference type="Google" id="ProtNLM"/>
    </source>
</evidence>
<protein>
    <recommendedName>
        <fullName evidence="4">DNA repair protein</fullName>
    </recommendedName>
</protein>
<evidence type="ECO:0000256" key="1">
    <source>
        <dbReference type="SAM" id="Coils"/>
    </source>
</evidence>
<keyword evidence="1" id="KW-0175">Coiled coil</keyword>
<gene>
    <name evidence="2" type="ORF">HMPREF1043_0339</name>
</gene>
<accession>I0S4Y5</accession>
<feature type="coiled-coil region" evidence="1">
    <location>
        <begin position="18"/>
        <end position="90"/>
    </location>
</feature>
<name>I0S4Y5_STRAP</name>
<evidence type="ECO:0000313" key="3">
    <source>
        <dbReference type="Proteomes" id="UP000003245"/>
    </source>
</evidence>
<proteinExistence type="predicted"/>
<sequence>MEQKELRKLRRVDLLELLVTQAKENEQLRQQVQKLQAELNSRKILVEKAGSIADASIALNKLFETAQATADQYLENIKRMEQELSQQQSAQATKIDENK</sequence>
<organism evidence="2 3">
    <name type="scientific">Streptococcus anginosus subsp. whileyi CCUG 39159</name>
    <dbReference type="NCBI Taxonomy" id="1095729"/>
    <lineage>
        <taxon>Bacteria</taxon>
        <taxon>Bacillati</taxon>
        <taxon>Bacillota</taxon>
        <taxon>Bacilli</taxon>
        <taxon>Lactobacillales</taxon>
        <taxon>Streptococcaceae</taxon>
        <taxon>Streptococcus</taxon>
        <taxon>Streptococcus anginosus group</taxon>
    </lineage>
</organism>
<comment type="caution">
    <text evidence="2">The sequence shown here is derived from an EMBL/GenBank/DDBJ whole genome shotgun (WGS) entry which is preliminary data.</text>
</comment>
<dbReference type="Proteomes" id="UP000003245">
    <property type="component" value="Unassembled WGS sequence"/>
</dbReference>
<dbReference type="PATRIC" id="fig|1095729.3.peg.2265"/>
<keyword evidence="3" id="KW-1185">Reference proteome</keyword>
<dbReference type="AlphaFoldDB" id="I0S4Y5"/>
<dbReference type="EMBL" id="AICP01000082">
    <property type="protein sequence ID" value="EID18438.1"/>
    <property type="molecule type" value="Genomic_DNA"/>
</dbReference>
<evidence type="ECO:0000313" key="2">
    <source>
        <dbReference type="EMBL" id="EID18438.1"/>
    </source>
</evidence>
<reference evidence="2 3" key="1">
    <citation type="submission" date="2012-01" db="EMBL/GenBank/DDBJ databases">
        <authorList>
            <person name="Harkins D.M."/>
            <person name="Madupu R."/>
            <person name="Durkin A.S."/>
            <person name="Torralba M."/>
            <person name="Methe B."/>
            <person name="Sutton G.G."/>
            <person name="Nelson K.E."/>
        </authorList>
    </citation>
    <scope>NUCLEOTIDE SEQUENCE [LARGE SCALE GENOMIC DNA]</scope>
    <source>
        <strain evidence="2 3">CCUG 39159</strain>
    </source>
</reference>